<keyword evidence="1" id="KW-1133">Transmembrane helix</keyword>
<dbReference type="GO" id="GO:0030655">
    <property type="term" value="P:beta-lactam antibiotic catabolic process"/>
    <property type="evidence" value="ECO:0007669"/>
    <property type="project" value="InterPro"/>
</dbReference>
<evidence type="ECO:0000313" key="3">
    <source>
        <dbReference type="EMBL" id="PIS15006.1"/>
    </source>
</evidence>
<keyword evidence="1" id="KW-0812">Transmembrane</keyword>
<evidence type="ECO:0000313" key="4">
    <source>
        <dbReference type="Proteomes" id="UP000231282"/>
    </source>
</evidence>
<accession>A0A2H0WQS9</accession>
<dbReference type="GO" id="GO:0046677">
    <property type="term" value="P:response to antibiotic"/>
    <property type="evidence" value="ECO:0007669"/>
    <property type="project" value="InterPro"/>
</dbReference>
<dbReference type="Pfam" id="PF13354">
    <property type="entry name" value="Beta-lactamase2"/>
    <property type="match status" value="1"/>
</dbReference>
<evidence type="ECO:0000256" key="1">
    <source>
        <dbReference type="SAM" id="Phobius"/>
    </source>
</evidence>
<comment type="caution">
    <text evidence="3">The sequence shown here is derived from an EMBL/GenBank/DDBJ whole genome shotgun (WGS) entry which is preliminary data.</text>
</comment>
<dbReference type="EMBL" id="PEZH01000044">
    <property type="protein sequence ID" value="PIS15006.1"/>
    <property type="molecule type" value="Genomic_DNA"/>
</dbReference>
<sequence length="315" mass="35121">MIQKKTTIRDNQEDKEEERKKRGRRAVVILLIATIGIALFFHLLSFLPATWRKFRSPVIIKSNNVEAPVESMESIEKDLWQLVAPAKGVYGICIVDLGKGNTSGINKDEIFPAASLIKLPLIYAFYQQVELGKIDPNEQYSLKEGDKIEGTGSVYQQPAGTIYTLRQLAALMGKQSDNTAQNILAKILGEEKIQAAIVDLGMEKTSYLDWETSPKDIAIFWQKLATGQTLTTAHRQEILDFLTNTIFEEQIPAGLPEGIKVAHKIGMDEGVLHDAGIVFADQPFILVLMSKGVDLDEAKQILPKITERVWEEKGA</sequence>
<keyword evidence="1" id="KW-0472">Membrane</keyword>
<dbReference type="Proteomes" id="UP000231282">
    <property type="component" value="Unassembled WGS sequence"/>
</dbReference>
<dbReference type="Gene3D" id="3.40.710.10">
    <property type="entry name" value="DD-peptidase/beta-lactamase superfamily"/>
    <property type="match status" value="1"/>
</dbReference>
<dbReference type="PANTHER" id="PTHR35333">
    <property type="entry name" value="BETA-LACTAMASE"/>
    <property type="match status" value="1"/>
</dbReference>
<protein>
    <recommendedName>
        <fullName evidence="2">Beta-lactamase class A catalytic domain-containing protein</fullName>
    </recommendedName>
</protein>
<dbReference type="SUPFAM" id="SSF56601">
    <property type="entry name" value="beta-lactamase/transpeptidase-like"/>
    <property type="match status" value="1"/>
</dbReference>
<reference evidence="4" key="1">
    <citation type="submission" date="2017-09" db="EMBL/GenBank/DDBJ databases">
        <title>Depth-based differentiation of microbial function through sediment-hosted aquifers and enrichment of novel symbionts in the deep terrestrial subsurface.</title>
        <authorList>
            <person name="Probst A.J."/>
            <person name="Ladd B."/>
            <person name="Jarett J.K."/>
            <person name="Geller-Mcgrath D.E."/>
            <person name="Sieber C.M.K."/>
            <person name="Emerson J.B."/>
            <person name="Anantharaman K."/>
            <person name="Thomas B.C."/>
            <person name="Malmstrom R."/>
            <person name="Stieglmeier M."/>
            <person name="Klingl A."/>
            <person name="Woyke T."/>
            <person name="Ryan C.M."/>
            <person name="Banfield J.F."/>
        </authorList>
    </citation>
    <scope>NUCLEOTIDE SEQUENCE [LARGE SCALE GENOMIC DNA]</scope>
</reference>
<organism evidence="3 4">
    <name type="scientific">Candidatus Shapirobacteria bacterium CG09_land_8_20_14_0_10_38_17</name>
    <dbReference type="NCBI Taxonomy" id="1974884"/>
    <lineage>
        <taxon>Bacteria</taxon>
        <taxon>Candidatus Shapironibacteriota</taxon>
    </lineage>
</organism>
<dbReference type="AlphaFoldDB" id="A0A2H0WQS9"/>
<gene>
    <name evidence="3" type="ORF">COT63_02280</name>
</gene>
<evidence type="ECO:0000259" key="2">
    <source>
        <dbReference type="Pfam" id="PF13354"/>
    </source>
</evidence>
<dbReference type="InterPro" id="IPR000871">
    <property type="entry name" value="Beta-lactam_class-A"/>
</dbReference>
<dbReference type="InterPro" id="IPR012338">
    <property type="entry name" value="Beta-lactam/transpept-like"/>
</dbReference>
<dbReference type="GO" id="GO:0008800">
    <property type="term" value="F:beta-lactamase activity"/>
    <property type="evidence" value="ECO:0007669"/>
    <property type="project" value="InterPro"/>
</dbReference>
<feature type="domain" description="Beta-lactamase class A catalytic" evidence="2">
    <location>
        <begin position="91"/>
        <end position="289"/>
    </location>
</feature>
<name>A0A2H0WQS9_9BACT</name>
<dbReference type="InterPro" id="IPR045155">
    <property type="entry name" value="Beta-lactam_cat"/>
</dbReference>
<proteinExistence type="predicted"/>
<dbReference type="PANTHER" id="PTHR35333:SF3">
    <property type="entry name" value="BETA-LACTAMASE-TYPE TRANSPEPTIDASE FOLD CONTAINING PROTEIN"/>
    <property type="match status" value="1"/>
</dbReference>
<feature type="transmembrane region" description="Helical" evidence="1">
    <location>
        <begin position="27"/>
        <end position="51"/>
    </location>
</feature>